<reference evidence="3" key="1">
    <citation type="submission" date="2023-03" db="EMBL/GenBank/DDBJ databases">
        <authorList>
            <person name="Shen W."/>
            <person name="Cai J."/>
        </authorList>
    </citation>
    <scope>NUCLEOTIDE SEQUENCE</scope>
    <source>
        <strain evidence="3">Y37</strain>
    </source>
</reference>
<dbReference type="EMBL" id="JARQDL010000005">
    <property type="protein sequence ID" value="MDT2945678.1"/>
    <property type="molecule type" value="Genomic_DNA"/>
</dbReference>
<name>A0AAP5PBV5_9LACT</name>
<proteinExistence type="predicted"/>
<dbReference type="Pfam" id="PF13731">
    <property type="entry name" value="WxL"/>
    <property type="match status" value="1"/>
</dbReference>
<feature type="domain" description="WxL" evidence="2">
    <location>
        <begin position="39"/>
        <end position="231"/>
    </location>
</feature>
<accession>A0AAP5PBV5</accession>
<sequence length="231" mass="23380">MKKIITFSSAALTALSLVAIAAPAFADTGAVTTPGSSTTAQQWTSNTGVTFNAPGPDTQLPPIEVPTEPPVTVNPQPGALALDYATDFDFGVNQIDGSTTDFKALTETDSSKSNSQASPLVAFHDLDGVSTNYTISATASGLSGLNSSTITLGGATFSNISGNGAIDTSALADVSTSHTLTNQPQVLVTSTGTVSGYYADKFSDATLTVPVADQAAGNHTGTITWDLTVAP</sequence>
<protein>
    <submittedName>
        <fullName evidence="3">WxL domain-containing protein</fullName>
    </submittedName>
</protein>
<dbReference type="AlphaFoldDB" id="A0AAP5PBV5"/>
<evidence type="ECO:0000313" key="4">
    <source>
        <dbReference type="Proteomes" id="UP001250218"/>
    </source>
</evidence>
<comment type="caution">
    <text evidence="3">The sequence shown here is derived from an EMBL/GenBank/DDBJ whole genome shotgun (WGS) entry which is preliminary data.</text>
</comment>
<evidence type="ECO:0000313" key="3">
    <source>
        <dbReference type="EMBL" id="MDT2945678.1"/>
    </source>
</evidence>
<evidence type="ECO:0000256" key="1">
    <source>
        <dbReference type="SAM" id="SignalP"/>
    </source>
</evidence>
<feature type="chain" id="PRO_5043005270" evidence="1">
    <location>
        <begin position="27"/>
        <end position="231"/>
    </location>
</feature>
<evidence type="ECO:0000259" key="2">
    <source>
        <dbReference type="Pfam" id="PF13731"/>
    </source>
</evidence>
<organism evidence="3 4">
    <name type="scientific">Lactococcus lactis</name>
    <dbReference type="NCBI Taxonomy" id="1358"/>
    <lineage>
        <taxon>Bacteria</taxon>
        <taxon>Bacillati</taxon>
        <taxon>Bacillota</taxon>
        <taxon>Bacilli</taxon>
        <taxon>Lactobacillales</taxon>
        <taxon>Streptococcaceae</taxon>
        <taxon>Lactococcus</taxon>
    </lineage>
</organism>
<dbReference type="Proteomes" id="UP001250218">
    <property type="component" value="Unassembled WGS sequence"/>
</dbReference>
<keyword evidence="1" id="KW-0732">Signal</keyword>
<dbReference type="RefSeq" id="WP_195935671.1">
    <property type="nucleotide sequence ID" value="NZ_JADPDJ010000002.1"/>
</dbReference>
<feature type="signal peptide" evidence="1">
    <location>
        <begin position="1"/>
        <end position="26"/>
    </location>
</feature>
<dbReference type="InterPro" id="IPR027994">
    <property type="entry name" value="WxL_dom"/>
</dbReference>
<gene>
    <name evidence="3" type="ORF">P7I04_06435</name>
</gene>